<name>A0A517YFU2_9BACT</name>
<evidence type="ECO:0000313" key="1">
    <source>
        <dbReference type="EMBL" id="QDU29107.1"/>
    </source>
</evidence>
<reference evidence="1 2" key="1">
    <citation type="submission" date="2019-02" db="EMBL/GenBank/DDBJ databases">
        <title>Deep-cultivation of Planctomycetes and their phenomic and genomic characterization uncovers novel biology.</title>
        <authorList>
            <person name="Wiegand S."/>
            <person name="Jogler M."/>
            <person name="Boedeker C."/>
            <person name="Pinto D."/>
            <person name="Vollmers J."/>
            <person name="Rivas-Marin E."/>
            <person name="Kohn T."/>
            <person name="Peeters S.H."/>
            <person name="Heuer A."/>
            <person name="Rast P."/>
            <person name="Oberbeckmann S."/>
            <person name="Bunk B."/>
            <person name="Jeske O."/>
            <person name="Meyerdierks A."/>
            <person name="Storesund J.E."/>
            <person name="Kallscheuer N."/>
            <person name="Luecker S."/>
            <person name="Lage O.M."/>
            <person name="Pohl T."/>
            <person name="Merkel B.J."/>
            <person name="Hornburger P."/>
            <person name="Mueller R.-W."/>
            <person name="Bruemmer F."/>
            <person name="Labrenz M."/>
            <person name="Spormann A.M."/>
            <person name="Op den Camp H."/>
            <person name="Overmann J."/>
            <person name="Amann R."/>
            <person name="Jetten M.S.M."/>
            <person name="Mascher T."/>
            <person name="Medema M.H."/>
            <person name="Devos D.P."/>
            <person name="Kaster A.-K."/>
            <person name="Ovreas L."/>
            <person name="Rohde M."/>
            <person name="Galperin M.Y."/>
            <person name="Jogler C."/>
        </authorList>
    </citation>
    <scope>NUCLEOTIDE SEQUENCE [LARGE SCALE GENOMIC DNA]</scope>
    <source>
        <strain evidence="1 2">ETA_A8</strain>
    </source>
</reference>
<keyword evidence="2" id="KW-1185">Reference proteome</keyword>
<dbReference type="Proteomes" id="UP000315017">
    <property type="component" value="Chromosome"/>
</dbReference>
<dbReference type="KEGG" id="aagg:ETAA8_42140"/>
<dbReference type="InterPro" id="IPR006311">
    <property type="entry name" value="TAT_signal"/>
</dbReference>
<dbReference type="Pfam" id="PF07394">
    <property type="entry name" value="DUF1501"/>
    <property type="match status" value="1"/>
</dbReference>
<dbReference type="PANTHER" id="PTHR43737">
    <property type="entry name" value="BLL7424 PROTEIN"/>
    <property type="match status" value="1"/>
</dbReference>
<protein>
    <recommendedName>
        <fullName evidence="3">DUF1501 domain-containing protein</fullName>
    </recommendedName>
</protein>
<dbReference type="PANTHER" id="PTHR43737:SF1">
    <property type="entry name" value="DUF1501 DOMAIN-CONTAINING PROTEIN"/>
    <property type="match status" value="1"/>
</dbReference>
<dbReference type="SUPFAM" id="SSF53649">
    <property type="entry name" value="Alkaline phosphatase-like"/>
    <property type="match status" value="1"/>
</dbReference>
<evidence type="ECO:0008006" key="3">
    <source>
        <dbReference type="Google" id="ProtNLM"/>
    </source>
</evidence>
<dbReference type="PROSITE" id="PS51318">
    <property type="entry name" value="TAT"/>
    <property type="match status" value="1"/>
</dbReference>
<sequence>MKNEMQIRQARSLSHERRSFLSGSFAALAGMGLIDLMQRDGLTAEATTRGAKNWQPGLGQTHFPAKAKRVLQIFCPGAASQVDLWDFKPELFKRSGQPLPGEENLVSFQGKNGNLMAPPWEFAPCGESGKRISSLLPHMAEHVDDIAFIHSMTSKTNTHGPGCVLMNTGHAQEGFPSAGAWLGYALGSANDNLPTYVALPDLRGEPPNGKANWSNGFLPAKHQAMVMAAHLAIRNLERPKDISAAEEAAARDYLKLLNEQHIAANPGDSSLNARMAAYELAARMQVSAPEVADLSSETEQTHKLYGTDSSNKLLAAYARNCLLARRLLARGVRFVNLYCASRASGVDGLLNWDAHRTLKPDYERHCPVFDQPTAALLTDLKRSGMLEETLVLWTTEFGRMPTHQANTTGRDHNPDAFTVWMMGAGVKGGVSYGATDEFGRRSVEKVTNVWEFYATVLHLLGMDFDKLSWYHNGFDRKLTDVHGRVLREVLA</sequence>
<dbReference type="AlphaFoldDB" id="A0A517YFU2"/>
<gene>
    <name evidence="1" type="ORF">ETAA8_42140</name>
</gene>
<proteinExistence type="predicted"/>
<accession>A0A517YFU2</accession>
<dbReference type="InterPro" id="IPR017850">
    <property type="entry name" value="Alkaline_phosphatase_core_sf"/>
</dbReference>
<dbReference type="InterPro" id="IPR010869">
    <property type="entry name" value="DUF1501"/>
</dbReference>
<dbReference type="EMBL" id="CP036274">
    <property type="protein sequence ID" value="QDU29107.1"/>
    <property type="molecule type" value="Genomic_DNA"/>
</dbReference>
<evidence type="ECO:0000313" key="2">
    <source>
        <dbReference type="Proteomes" id="UP000315017"/>
    </source>
</evidence>
<organism evidence="1 2">
    <name type="scientific">Anatilimnocola aggregata</name>
    <dbReference type="NCBI Taxonomy" id="2528021"/>
    <lineage>
        <taxon>Bacteria</taxon>
        <taxon>Pseudomonadati</taxon>
        <taxon>Planctomycetota</taxon>
        <taxon>Planctomycetia</taxon>
        <taxon>Pirellulales</taxon>
        <taxon>Pirellulaceae</taxon>
        <taxon>Anatilimnocola</taxon>
    </lineage>
</organism>